<dbReference type="AlphaFoldDB" id="A0A9Q0MN81"/>
<organism evidence="1 2">
    <name type="scientific">Pseudolycoriella hygida</name>
    <dbReference type="NCBI Taxonomy" id="35572"/>
    <lineage>
        <taxon>Eukaryota</taxon>
        <taxon>Metazoa</taxon>
        <taxon>Ecdysozoa</taxon>
        <taxon>Arthropoda</taxon>
        <taxon>Hexapoda</taxon>
        <taxon>Insecta</taxon>
        <taxon>Pterygota</taxon>
        <taxon>Neoptera</taxon>
        <taxon>Endopterygota</taxon>
        <taxon>Diptera</taxon>
        <taxon>Nematocera</taxon>
        <taxon>Sciaroidea</taxon>
        <taxon>Sciaridae</taxon>
        <taxon>Pseudolycoriella</taxon>
    </lineage>
</organism>
<sequence>MTPISSTTGIARDLNPVASTASTSVSIMQNVSPVLIASEDHRVPVKTFGTDALNTVLTSVKKTIIINKLDFFFPKAVQTELSFQDIDQIFKS</sequence>
<reference evidence="1" key="1">
    <citation type="submission" date="2022-07" db="EMBL/GenBank/DDBJ databases">
        <authorList>
            <person name="Trinca V."/>
            <person name="Uliana J.V.C."/>
            <person name="Torres T.T."/>
            <person name="Ward R.J."/>
            <person name="Monesi N."/>
        </authorList>
    </citation>
    <scope>NUCLEOTIDE SEQUENCE</scope>
    <source>
        <strain evidence="1">HSMRA1968</strain>
        <tissue evidence="1">Whole embryos</tissue>
    </source>
</reference>
<evidence type="ECO:0000313" key="2">
    <source>
        <dbReference type="Proteomes" id="UP001151699"/>
    </source>
</evidence>
<protein>
    <submittedName>
        <fullName evidence="1">Uncharacterized protein</fullName>
    </submittedName>
</protein>
<name>A0A9Q0MN81_9DIPT</name>
<dbReference type="EMBL" id="WJQU01000004">
    <property type="protein sequence ID" value="KAJ6634821.1"/>
    <property type="molecule type" value="Genomic_DNA"/>
</dbReference>
<comment type="caution">
    <text evidence="1">The sequence shown here is derived from an EMBL/GenBank/DDBJ whole genome shotgun (WGS) entry which is preliminary data.</text>
</comment>
<gene>
    <name evidence="1" type="ORF">Bhyg_13401</name>
</gene>
<keyword evidence="2" id="KW-1185">Reference proteome</keyword>
<accession>A0A9Q0MN81</accession>
<dbReference type="Proteomes" id="UP001151699">
    <property type="component" value="Chromosome C"/>
</dbReference>
<proteinExistence type="predicted"/>
<evidence type="ECO:0000313" key="1">
    <source>
        <dbReference type="EMBL" id="KAJ6634821.1"/>
    </source>
</evidence>